<evidence type="ECO:0000256" key="8">
    <source>
        <dbReference type="ARBA" id="ARBA00022989"/>
    </source>
</evidence>
<proteinExistence type="inferred from homology"/>
<dbReference type="PANTHER" id="PTHR48063">
    <property type="entry name" value="LRR RECEPTOR-LIKE KINASE"/>
    <property type="match status" value="1"/>
</dbReference>
<evidence type="ECO:0000256" key="4">
    <source>
        <dbReference type="ARBA" id="ARBA00022614"/>
    </source>
</evidence>
<dbReference type="InterPro" id="IPR046956">
    <property type="entry name" value="RLP23-like"/>
</dbReference>
<evidence type="ECO:0000256" key="12">
    <source>
        <dbReference type="SAM" id="Phobius"/>
    </source>
</evidence>
<evidence type="ECO:0000259" key="15">
    <source>
        <dbReference type="Pfam" id="PF23598"/>
    </source>
</evidence>
<organism evidence="16 17">
    <name type="scientific">Vitis vinifera</name>
    <name type="common">Grape</name>
    <dbReference type="NCBI Taxonomy" id="29760"/>
    <lineage>
        <taxon>Eukaryota</taxon>
        <taxon>Viridiplantae</taxon>
        <taxon>Streptophyta</taxon>
        <taxon>Embryophyta</taxon>
        <taxon>Tracheophyta</taxon>
        <taxon>Spermatophyta</taxon>
        <taxon>Magnoliopsida</taxon>
        <taxon>eudicotyledons</taxon>
        <taxon>Gunneridae</taxon>
        <taxon>Pentapetalae</taxon>
        <taxon>rosids</taxon>
        <taxon>Vitales</taxon>
        <taxon>Vitaceae</taxon>
        <taxon>Viteae</taxon>
        <taxon>Vitis</taxon>
    </lineage>
</organism>
<keyword evidence="4" id="KW-0433">Leucine-rich repeat</keyword>
<dbReference type="InterPro" id="IPR001611">
    <property type="entry name" value="Leu-rich_rpt"/>
</dbReference>
<evidence type="ECO:0000256" key="1">
    <source>
        <dbReference type="ARBA" id="ARBA00004251"/>
    </source>
</evidence>
<keyword evidence="10 16" id="KW-0675">Receptor</keyword>
<keyword evidence="11" id="KW-0325">Glycoprotein</keyword>
<dbReference type="InterPro" id="IPR013210">
    <property type="entry name" value="LRR_N_plant-typ"/>
</dbReference>
<evidence type="ECO:0000256" key="2">
    <source>
        <dbReference type="ARBA" id="ARBA00009592"/>
    </source>
</evidence>
<dbReference type="Pfam" id="PF13855">
    <property type="entry name" value="LRR_8"/>
    <property type="match status" value="1"/>
</dbReference>
<dbReference type="FunFam" id="3.80.10.10:FF:001347">
    <property type="entry name" value="LRR receptor-like serine/threonine-protein kinase GSO2"/>
    <property type="match status" value="1"/>
</dbReference>
<evidence type="ECO:0000313" key="16">
    <source>
        <dbReference type="EMBL" id="RVX13558.1"/>
    </source>
</evidence>
<dbReference type="Gene3D" id="3.80.10.10">
    <property type="entry name" value="Ribonuclease Inhibitor"/>
    <property type="match status" value="5"/>
</dbReference>
<dbReference type="InterPro" id="IPR003591">
    <property type="entry name" value="Leu-rich_rpt_typical-subtyp"/>
</dbReference>
<dbReference type="Pfam" id="PF08263">
    <property type="entry name" value="LRRNT_2"/>
    <property type="match status" value="1"/>
</dbReference>
<dbReference type="InterPro" id="IPR055414">
    <property type="entry name" value="LRR_R13L4/SHOC2-like"/>
</dbReference>
<evidence type="ECO:0000256" key="9">
    <source>
        <dbReference type="ARBA" id="ARBA00023136"/>
    </source>
</evidence>
<evidence type="ECO:0000256" key="6">
    <source>
        <dbReference type="ARBA" id="ARBA00022729"/>
    </source>
</evidence>
<keyword evidence="9 12" id="KW-0472">Membrane</keyword>
<evidence type="ECO:0000256" key="13">
    <source>
        <dbReference type="SAM" id="SignalP"/>
    </source>
</evidence>
<dbReference type="PANTHER" id="PTHR48063:SF16">
    <property type="entry name" value="LRR RECEPTOR-LIKE SERINE_THREONINE-PROTEIN KINASE GSO1"/>
    <property type="match status" value="1"/>
</dbReference>
<dbReference type="Pfam" id="PF00560">
    <property type="entry name" value="LRR_1"/>
    <property type="match status" value="3"/>
</dbReference>
<dbReference type="SMART" id="SM00369">
    <property type="entry name" value="LRR_TYP"/>
    <property type="match status" value="9"/>
</dbReference>
<evidence type="ECO:0000256" key="7">
    <source>
        <dbReference type="ARBA" id="ARBA00022737"/>
    </source>
</evidence>
<dbReference type="AlphaFoldDB" id="A0A438JXB8"/>
<comment type="subcellular location">
    <subcellularLocation>
        <location evidence="1">Cell membrane</location>
        <topology evidence="1">Single-pass type I membrane protein</topology>
    </subcellularLocation>
</comment>
<gene>
    <name evidence="16" type="primary">FLS2_29</name>
    <name evidence="16" type="ORF">CK203_021003</name>
</gene>
<evidence type="ECO:0000313" key="17">
    <source>
        <dbReference type="Proteomes" id="UP000288805"/>
    </source>
</evidence>
<dbReference type="GO" id="GO:0016301">
    <property type="term" value="F:kinase activity"/>
    <property type="evidence" value="ECO:0007669"/>
    <property type="project" value="UniProtKB-KW"/>
</dbReference>
<evidence type="ECO:0000259" key="14">
    <source>
        <dbReference type="Pfam" id="PF08263"/>
    </source>
</evidence>
<feature type="domain" description="Disease resistance R13L4/SHOC-2-like LRR" evidence="15">
    <location>
        <begin position="107"/>
        <end position="298"/>
    </location>
</feature>
<dbReference type="FunFam" id="3.80.10.10:FF:000213">
    <property type="entry name" value="Tyrosine-sulfated glycopeptide receptor 1"/>
    <property type="match status" value="1"/>
</dbReference>
<dbReference type="FunFam" id="3.80.10.10:FF:001646">
    <property type="entry name" value="Putative inactive leucine-rich repeat receptor-like protein kinase"/>
    <property type="match status" value="1"/>
</dbReference>
<dbReference type="InterPro" id="IPR032675">
    <property type="entry name" value="LRR_dom_sf"/>
</dbReference>
<feature type="signal peptide" evidence="13">
    <location>
        <begin position="1"/>
        <end position="22"/>
    </location>
</feature>
<dbReference type="GO" id="GO:0005886">
    <property type="term" value="C:plasma membrane"/>
    <property type="evidence" value="ECO:0007669"/>
    <property type="project" value="UniProtKB-SubCell"/>
</dbReference>
<keyword evidence="3" id="KW-1003">Cell membrane</keyword>
<feature type="transmembrane region" description="Helical" evidence="12">
    <location>
        <begin position="829"/>
        <end position="851"/>
    </location>
</feature>
<protein>
    <submittedName>
        <fullName evidence="16">LRR receptor-like serine/threonine-protein kinase FLS2</fullName>
    </submittedName>
</protein>
<feature type="domain" description="Disease resistance R13L4/SHOC-2-like LRR" evidence="15">
    <location>
        <begin position="309"/>
        <end position="514"/>
    </location>
</feature>
<evidence type="ECO:0000256" key="11">
    <source>
        <dbReference type="ARBA" id="ARBA00023180"/>
    </source>
</evidence>
<dbReference type="Pfam" id="PF23598">
    <property type="entry name" value="LRR_14"/>
    <property type="match status" value="2"/>
</dbReference>
<name>A0A438JXB8_VITVI</name>
<keyword evidence="7" id="KW-0677">Repeat</keyword>
<dbReference type="PROSITE" id="PS51450">
    <property type="entry name" value="LRR"/>
    <property type="match status" value="1"/>
</dbReference>
<dbReference type="SUPFAM" id="SSF52058">
    <property type="entry name" value="L domain-like"/>
    <property type="match status" value="3"/>
</dbReference>
<keyword evidence="16" id="KW-0808">Transferase</keyword>
<evidence type="ECO:0000256" key="10">
    <source>
        <dbReference type="ARBA" id="ARBA00023170"/>
    </source>
</evidence>
<dbReference type="GO" id="GO:0051606">
    <property type="term" value="P:detection of stimulus"/>
    <property type="evidence" value="ECO:0007669"/>
    <property type="project" value="UniProtKB-ARBA"/>
</dbReference>
<dbReference type="EMBL" id="QGNW01000024">
    <property type="protein sequence ID" value="RVX13558.1"/>
    <property type="molecule type" value="Genomic_DNA"/>
</dbReference>
<comment type="caution">
    <text evidence="16">The sequence shown here is derived from an EMBL/GenBank/DDBJ whole genome shotgun (WGS) entry which is preliminary data.</text>
</comment>
<feature type="chain" id="PRO_5019068183" evidence="13">
    <location>
        <begin position="23"/>
        <end position="885"/>
    </location>
</feature>
<dbReference type="Proteomes" id="UP000288805">
    <property type="component" value="Unassembled WGS sequence"/>
</dbReference>
<keyword evidence="16" id="KW-0418">Kinase</keyword>
<evidence type="ECO:0000256" key="5">
    <source>
        <dbReference type="ARBA" id="ARBA00022692"/>
    </source>
</evidence>
<keyword evidence="5 12" id="KW-0812">Transmembrane</keyword>
<comment type="similarity">
    <text evidence="2">Belongs to the RLP family.</text>
</comment>
<accession>A0A438JXB8</accession>
<sequence length="885" mass="98602">MERISIFGFILTILYLITTKLACNGHTNIDGSLQSEQEALIDFKNGLKDPNNRLSSWKGTNYCYWQGISCENGTRFVISIDLHNPYLDKDASENWSSMSLSGEIRPSLIKLKSLKYLDLSFNSYNAIPIPQFFGSLKNLLYLNLSNAGFSGVIPSNLGNLSSLQHLDLSSRYSNDLYVDNIEWMASLVSLKYLDMDSVDLALVGSQWVEVLNKLPALTELHLDRCNLIGSIPSPSSVNFTSLLLISISSNQFNFVFPEWLLNVSNLGSIDISYNQLHGRIPLGLGELPKLQYLDLSMNLNLRSSISQLLRKSWKKIEVLNLGYNKLHGSIPSSIGNFCNLKYLDLSLNNLKGSLPEIIKGIETCNSKSPLPNLRKLYLDESQLMGKLPNWLGELQELRELHLSDNKFEGSIPTSLGTLQQLEYMNLEGNELNGSLPYSIGQLSQLHFLDVSSNQLSGTLSEQHFWKLSKLEELNLNFNTFSLNVSSNWVPPFQVRALSMGSCHLGPSFPAWLQSQKNLQYLRFSNASISRTIPDSIGHITSLQVIDLSRNNLSGSIPSTINNCSRLIVIDLGKNNLSGTTPKVVGYNKLLGQVPAWIGVAFGNLVILSLRSNVFSGRLPSQLSNLSSLHVLDIAQNSLMGEIPVTLVELKEMAQEYNMNIYPLYVDGTSSLHEERLVVIAKGQSLEYTRTLSLVVGIDLSDNNLSGEFPQGITKLSGLVVLNLSRNLITGQIPENISMLRQLSSLDLSSNKLFDTIPSSMSLLSFLGSLNLSNNNFSGKIPFIGHMTTFTELTFVGNPDLCGTPLIIKCQDKKQSVVEDKNDGGYIDQWFYLSVGLGFAVGILVPFFVLAIRKSWCDTYFDFVEKIVKWLLRGRATYAKNHPRRR</sequence>
<dbReference type="FunFam" id="3.80.10.10:FF:000470">
    <property type="entry name" value="LRR receptor-like serine/threonine-protein kinase RPK2"/>
    <property type="match status" value="1"/>
</dbReference>
<evidence type="ECO:0000256" key="3">
    <source>
        <dbReference type="ARBA" id="ARBA00022475"/>
    </source>
</evidence>
<dbReference type="PRINTS" id="PR00019">
    <property type="entry name" value="LEURICHRPT"/>
</dbReference>
<keyword evidence="8 12" id="KW-1133">Transmembrane helix</keyword>
<reference evidence="16 17" key="1">
    <citation type="journal article" date="2018" name="PLoS Genet.">
        <title>Population sequencing reveals clonal diversity and ancestral inbreeding in the grapevine cultivar Chardonnay.</title>
        <authorList>
            <person name="Roach M.J."/>
            <person name="Johnson D.L."/>
            <person name="Bohlmann J."/>
            <person name="van Vuuren H.J."/>
            <person name="Jones S.J."/>
            <person name="Pretorius I.S."/>
            <person name="Schmidt S.A."/>
            <person name="Borneman A.R."/>
        </authorList>
    </citation>
    <scope>NUCLEOTIDE SEQUENCE [LARGE SCALE GENOMIC DNA]</scope>
    <source>
        <strain evidence="17">cv. Chardonnay</strain>
        <tissue evidence="16">Leaf</tissue>
    </source>
</reference>
<feature type="domain" description="Leucine-rich repeat-containing N-terminal plant-type" evidence="14">
    <location>
        <begin position="34"/>
        <end position="70"/>
    </location>
</feature>
<keyword evidence="6 13" id="KW-0732">Signal</keyword>